<organism evidence="1 2">
    <name type="scientific">Ambrosia artemisiifolia</name>
    <name type="common">Common ragweed</name>
    <dbReference type="NCBI Taxonomy" id="4212"/>
    <lineage>
        <taxon>Eukaryota</taxon>
        <taxon>Viridiplantae</taxon>
        <taxon>Streptophyta</taxon>
        <taxon>Embryophyta</taxon>
        <taxon>Tracheophyta</taxon>
        <taxon>Spermatophyta</taxon>
        <taxon>Magnoliopsida</taxon>
        <taxon>eudicotyledons</taxon>
        <taxon>Gunneridae</taxon>
        <taxon>Pentapetalae</taxon>
        <taxon>asterids</taxon>
        <taxon>campanulids</taxon>
        <taxon>Asterales</taxon>
        <taxon>Asteraceae</taxon>
        <taxon>Asteroideae</taxon>
        <taxon>Heliantheae alliance</taxon>
        <taxon>Heliantheae</taxon>
        <taxon>Ambrosia</taxon>
    </lineage>
</organism>
<protein>
    <submittedName>
        <fullName evidence="1">Uncharacterized protein</fullName>
    </submittedName>
</protein>
<reference evidence="1" key="1">
    <citation type="submission" date="2022-06" db="EMBL/GenBank/DDBJ databases">
        <title>Uncovering the hologenomic basis of an extraordinary plant invasion.</title>
        <authorList>
            <person name="Bieker V.C."/>
            <person name="Martin M.D."/>
            <person name="Gilbert T."/>
            <person name="Hodgins K."/>
            <person name="Battlay P."/>
            <person name="Petersen B."/>
            <person name="Wilson J."/>
        </authorList>
    </citation>
    <scope>NUCLEOTIDE SEQUENCE</scope>
    <source>
        <strain evidence="1">AA19_3_7</strain>
        <tissue evidence="1">Leaf</tissue>
    </source>
</reference>
<keyword evidence="2" id="KW-1185">Reference proteome</keyword>
<name>A0AAD5CXP6_AMBAR</name>
<dbReference type="EMBL" id="JAMZMK010006189">
    <property type="protein sequence ID" value="KAI7750218.1"/>
    <property type="molecule type" value="Genomic_DNA"/>
</dbReference>
<gene>
    <name evidence="1" type="ORF">M8C21_026315</name>
</gene>
<evidence type="ECO:0000313" key="1">
    <source>
        <dbReference type="EMBL" id="KAI7750218.1"/>
    </source>
</evidence>
<accession>A0AAD5CXP6</accession>
<evidence type="ECO:0000313" key="2">
    <source>
        <dbReference type="Proteomes" id="UP001206925"/>
    </source>
</evidence>
<dbReference type="Proteomes" id="UP001206925">
    <property type="component" value="Unassembled WGS sequence"/>
</dbReference>
<dbReference type="AlphaFoldDB" id="A0AAD5CXP6"/>
<sequence length="63" mass="6726">MNKLFSVFADVSMKKRPFSFAYAQASCIVYSSTTFVVEGSNCSGHLRIKNGGGCKSYGSSGLC</sequence>
<proteinExistence type="predicted"/>
<comment type="caution">
    <text evidence="1">The sequence shown here is derived from an EMBL/GenBank/DDBJ whole genome shotgun (WGS) entry which is preliminary data.</text>
</comment>